<keyword evidence="2" id="KW-1185">Reference proteome</keyword>
<reference evidence="1 2" key="1">
    <citation type="submission" date="2024-05" db="EMBL/GenBank/DDBJ databases">
        <title>Genome sequencing and assembly of Indian major carp, Cirrhinus mrigala (Hamilton, 1822).</title>
        <authorList>
            <person name="Mohindra V."/>
            <person name="Chowdhury L.M."/>
            <person name="Lal K."/>
            <person name="Jena J.K."/>
        </authorList>
    </citation>
    <scope>NUCLEOTIDE SEQUENCE [LARGE SCALE GENOMIC DNA]</scope>
    <source>
        <strain evidence="1">CM1030</strain>
        <tissue evidence="1">Blood</tissue>
    </source>
</reference>
<accession>A0ABD0PWK8</accession>
<gene>
    <name evidence="1" type="ORF">M9458_027319</name>
</gene>
<dbReference type="AlphaFoldDB" id="A0ABD0PWK8"/>
<proteinExistence type="predicted"/>
<evidence type="ECO:0000313" key="2">
    <source>
        <dbReference type="Proteomes" id="UP001529510"/>
    </source>
</evidence>
<sequence>LASWVEPAHDEHTHITMATPHIAFRTWTAVTRTQQCNRCLPAPDSAPAPPTIACPSAVPTTFSLGR</sequence>
<comment type="caution">
    <text evidence="1">The sequence shown here is derived from an EMBL/GenBank/DDBJ whole genome shotgun (WGS) entry which is preliminary data.</text>
</comment>
<feature type="non-terminal residue" evidence="1">
    <location>
        <position position="1"/>
    </location>
</feature>
<dbReference type="Proteomes" id="UP001529510">
    <property type="component" value="Unassembled WGS sequence"/>
</dbReference>
<evidence type="ECO:0000313" key="1">
    <source>
        <dbReference type="EMBL" id="KAL0178425.1"/>
    </source>
</evidence>
<feature type="non-terminal residue" evidence="1">
    <location>
        <position position="66"/>
    </location>
</feature>
<name>A0ABD0PWK8_CIRMR</name>
<organism evidence="1 2">
    <name type="scientific">Cirrhinus mrigala</name>
    <name type="common">Mrigala</name>
    <dbReference type="NCBI Taxonomy" id="683832"/>
    <lineage>
        <taxon>Eukaryota</taxon>
        <taxon>Metazoa</taxon>
        <taxon>Chordata</taxon>
        <taxon>Craniata</taxon>
        <taxon>Vertebrata</taxon>
        <taxon>Euteleostomi</taxon>
        <taxon>Actinopterygii</taxon>
        <taxon>Neopterygii</taxon>
        <taxon>Teleostei</taxon>
        <taxon>Ostariophysi</taxon>
        <taxon>Cypriniformes</taxon>
        <taxon>Cyprinidae</taxon>
        <taxon>Labeoninae</taxon>
        <taxon>Labeonini</taxon>
        <taxon>Cirrhinus</taxon>
    </lineage>
</organism>
<protein>
    <submittedName>
        <fullName evidence="1">Uncharacterized protein</fullName>
    </submittedName>
</protein>
<dbReference type="EMBL" id="JAMKFB020000013">
    <property type="protein sequence ID" value="KAL0178425.1"/>
    <property type="molecule type" value="Genomic_DNA"/>
</dbReference>